<keyword evidence="2" id="KW-0472">Membrane</keyword>
<accession>A0A6B0TJA4</accession>
<evidence type="ECO:0000256" key="2">
    <source>
        <dbReference type="SAM" id="Phobius"/>
    </source>
</evidence>
<dbReference type="RefSeq" id="WP_160851937.1">
    <property type="nucleotide sequence ID" value="NZ_WUWG01000001.1"/>
</dbReference>
<feature type="transmembrane region" description="Helical" evidence="2">
    <location>
        <begin position="45"/>
        <end position="61"/>
    </location>
</feature>
<reference evidence="3 4" key="1">
    <citation type="submission" date="2019-12" db="EMBL/GenBank/DDBJ databases">
        <title>Strain KN286 was isolated from seawater, which was collected from Caroline Seamount in the tropical western Pacific.</title>
        <authorList>
            <person name="Wang Q."/>
        </authorList>
    </citation>
    <scope>NUCLEOTIDE SEQUENCE [LARGE SCALE GENOMIC DNA]</scope>
    <source>
        <strain evidence="3 4">KN286</strain>
    </source>
</reference>
<feature type="transmembrane region" description="Helical" evidence="2">
    <location>
        <begin position="81"/>
        <end position="105"/>
    </location>
</feature>
<dbReference type="EMBL" id="WUWG01000001">
    <property type="protein sequence ID" value="MXU64500.1"/>
    <property type="molecule type" value="Genomic_DNA"/>
</dbReference>
<gene>
    <name evidence="3" type="ORF">GSH16_03495</name>
</gene>
<evidence type="ECO:0000256" key="1">
    <source>
        <dbReference type="SAM" id="MobiDB-lite"/>
    </source>
</evidence>
<protein>
    <submittedName>
        <fullName evidence="3">Uncharacterized protein</fullName>
    </submittedName>
</protein>
<name>A0A6B0TJA4_9RHOB</name>
<dbReference type="Proteomes" id="UP000436016">
    <property type="component" value="Unassembled WGS sequence"/>
</dbReference>
<evidence type="ECO:0000313" key="4">
    <source>
        <dbReference type="Proteomes" id="UP000436016"/>
    </source>
</evidence>
<keyword evidence="2" id="KW-1133">Transmembrane helix</keyword>
<feature type="transmembrane region" description="Helical" evidence="2">
    <location>
        <begin position="297"/>
        <end position="315"/>
    </location>
</feature>
<feature type="transmembrane region" description="Helical" evidence="2">
    <location>
        <begin position="117"/>
        <end position="138"/>
    </location>
</feature>
<feature type="transmembrane region" description="Helical" evidence="2">
    <location>
        <begin position="258"/>
        <end position="277"/>
    </location>
</feature>
<comment type="caution">
    <text evidence="3">The sequence shown here is derived from an EMBL/GenBank/DDBJ whole genome shotgun (WGS) entry which is preliminary data.</text>
</comment>
<organism evidence="3 4">
    <name type="scientific">Oceanomicrobium pacificus</name>
    <dbReference type="NCBI Taxonomy" id="2692916"/>
    <lineage>
        <taxon>Bacteria</taxon>
        <taxon>Pseudomonadati</taxon>
        <taxon>Pseudomonadota</taxon>
        <taxon>Alphaproteobacteria</taxon>
        <taxon>Rhodobacterales</taxon>
        <taxon>Paracoccaceae</taxon>
        <taxon>Oceanomicrobium</taxon>
    </lineage>
</organism>
<sequence>MSRLIDFLGALLARLVGLAALVPLLGALALTFLSSEQVALPDSPLAIGFGIALMITAAIFLSPRATRRILAKRGEISSDLVFGFALLLWLALVFVFALLALKALQPLAPLPLAGSDILMGLGGLWLLAALFFVLPGFYARRLAGPATAPAAKKADTAPQATVDTSHPSTDGAASAATAAEPDPSLTEIPEGFEDLSAPVTVDPTVPRADGEPSYLVQTEDRNVKRYGSTAVDSWVSQQHQISAEKARKPKVRKGGSRLSNLLLLPWFALVGVAIGHRYLGQYYPDPDHARFIAENRWYIAAGLGLYCGIAVLPRNANGITGPMQSPFVRLGVVFAVCFLVSAYLLRPMLVYGVPMAMSYVQPGEEKGIPVTVYDRVLGRRRGCSNVVIVDSVPPADPRRWRVCDLPQEEVAPLENGQRMRLFVTDETYGGRFVRLGQPLPDIPYSDDTTDRGRAGR</sequence>
<feature type="compositionally biased region" description="Low complexity" evidence="1">
    <location>
        <begin position="149"/>
        <end position="161"/>
    </location>
</feature>
<feature type="region of interest" description="Disordered" evidence="1">
    <location>
        <begin position="149"/>
        <end position="190"/>
    </location>
</feature>
<keyword evidence="2" id="KW-0812">Transmembrane</keyword>
<proteinExistence type="predicted"/>
<dbReference type="AlphaFoldDB" id="A0A6B0TJA4"/>
<feature type="transmembrane region" description="Helical" evidence="2">
    <location>
        <begin position="12"/>
        <end position="33"/>
    </location>
</feature>
<feature type="transmembrane region" description="Helical" evidence="2">
    <location>
        <begin position="327"/>
        <end position="345"/>
    </location>
</feature>
<keyword evidence="4" id="KW-1185">Reference proteome</keyword>
<evidence type="ECO:0000313" key="3">
    <source>
        <dbReference type="EMBL" id="MXU64500.1"/>
    </source>
</evidence>